<dbReference type="Proteomes" id="UP001566476">
    <property type="component" value="Unassembled WGS sequence"/>
</dbReference>
<evidence type="ECO:0000313" key="1">
    <source>
        <dbReference type="EMBL" id="MEZ0494475.1"/>
    </source>
</evidence>
<comment type="caution">
    <text evidence="1">The sequence shown here is derived from an EMBL/GenBank/DDBJ whole genome shotgun (WGS) entry which is preliminary data.</text>
</comment>
<name>A0ABV4I7E9_9ACTN</name>
<dbReference type="RefSeq" id="WP_370720700.1">
    <property type="nucleotide sequence ID" value="NZ_JBGGTQ010000011.1"/>
</dbReference>
<reference evidence="1 2" key="1">
    <citation type="submission" date="2024-07" db="EMBL/GenBank/DDBJ databases">
        <authorList>
            <person name="Thanompreechachai J."/>
            <person name="Duangmal K."/>
        </authorList>
    </citation>
    <scope>NUCLEOTIDE SEQUENCE [LARGE SCALE GENOMIC DNA]</scope>
    <source>
        <strain evidence="1 2">TBRC 1896</strain>
    </source>
</reference>
<organism evidence="1 2">
    <name type="scientific">Kineococcus mangrovi</name>
    <dbReference type="NCBI Taxonomy" id="1660183"/>
    <lineage>
        <taxon>Bacteria</taxon>
        <taxon>Bacillati</taxon>
        <taxon>Actinomycetota</taxon>
        <taxon>Actinomycetes</taxon>
        <taxon>Kineosporiales</taxon>
        <taxon>Kineosporiaceae</taxon>
        <taxon>Kineococcus</taxon>
    </lineage>
</organism>
<sequence length="176" mass="18370">MRWDDLFDDLAGQAEHEQRQDLAAEVADRTRREQATVALADRVRAAGGPLTWSLRDGSTLVGRVLGAGPGWFLLAADRGEQVLLAADAVDGVRGVPGWSAPPLSAVAARRTFLMALRALGDAGERVRVRTVTGTHTGRLGRVGADHLDLVPAPGAGPGAEVLSVPFGAVLAVQEAP</sequence>
<accession>A0ABV4I7E9</accession>
<evidence type="ECO:0000313" key="2">
    <source>
        <dbReference type="Proteomes" id="UP001566476"/>
    </source>
</evidence>
<gene>
    <name evidence="1" type="ORF">AB2L28_19730</name>
</gene>
<proteinExistence type="predicted"/>
<keyword evidence="2" id="KW-1185">Reference proteome</keyword>
<dbReference type="EMBL" id="JBGGTQ010000011">
    <property type="protein sequence ID" value="MEZ0494475.1"/>
    <property type="molecule type" value="Genomic_DNA"/>
</dbReference>
<protein>
    <submittedName>
        <fullName evidence="1">Uncharacterized protein</fullName>
    </submittedName>
</protein>